<keyword evidence="2" id="KW-1185">Reference proteome</keyword>
<dbReference type="RefSeq" id="XP_003377217.1">
    <property type="nucleotide sequence ID" value="XM_003377169.1"/>
</dbReference>
<protein>
    <submittedName>
        <fullName evidence="1">Uncharacterized protein</fullName>
    </submittedName>
</protein>
<evidence type="ECO:0000313" key="1">
    <source>
        <dbReference type="EMBL" id="KRY42978.1"/>
    </source>
</evidence>
<dbReference type="Proteomes" id="UP000054776">
    <property type="component" value="Unassembled WGS sequence"/>
</dbReference>
<dbReference type="EMBL" id="JYDH01000002">
    <property type="protein sequence ID" value="KRY42978.1"/>
    <property type="molecule type" value="Genomic_DNA"/>
</dbReference>
<organism evidence="1 2">
    <name type="scientific">Trichinella spiralis</name>
    <name type="common">Trichina worm</name>
    <dbReference type="NCBI Taxonomy" id="6334"/>
    <lineage>
        <taxon>Eukaryota</taxon>
        <taxon>Metazoa</taxon>
        <taxon>Ecdysozoa</taxon>
        <taxon>Nematoda</taxon>
        <taxon>Enoplea</taxon>
        <taxon>Dorylaimia</taxon>
        <taxon>Trichinellida</taxon>
        <taxon>Trichinellidae</taxon>
        <taxon>Trichinella</taxon>
    </lineage>
</organism>
<reference evidence="1 2" key="1">
    <citation type="submission" date="2015-01" db="EMBL/GenBank/DDBJ databases">
        <title>Evolution of Trichinella species and genotypes.</title>
        <authorList>
            <person name="Korhonen P.K."/>
            <person name="Edoardo P."/>
            <person name="Giuseppe L.R."/>
            <person name="Gasser R.B."/>
        </authorList>
    </citation>
    <scope>NUCLEOTIDE SEQUENCE [LARGE SCALE GENOMIC DNA]</scope>
    <source>
        <strain evidence="1">ISS3</strain>
    </source>
</reference>
<dbReference type="HOGENOM" id="CLU_2309626_0_0_1"/>
<comment type="caution">
    <text evidence="1">The sequence shown here is derived from an EMBL/GenBank/DDBJ whole genome shotgun (WGS) entry which is preliminary data.</text>
</comment>
<sequence length="100" mass="11118">MVEWQSCTVENSSLNLKLQIFYERNGKCFDVAKSCQGCAYAPSGVLQKQTGKLKSWSMPSGKIEYWPSYMSTVVMNPRLAGLLALLSLQLEICTAASLQF</sequence>
<accession>E5SCG3</accession>
<dbReference type="KEGG" id="tsp:Tsp_01434"/>
<name>E5SCG3_TRISP</name>
<proteinExistence type="predicted"/>
<gene>
    <name evidence="1" type="ORF">T01_385</name>
</gene>
<evidence type="ECO:0000313" key="2">
    <source>
        <dbReference type="Proteomes" id="UP000054776"/>
    </source>
</evidence>
<dbReference type="InParanoid" id="E5SCG3"/>
<dbReference type="AlphaFoldDB" id="E5SCG3"/>